<comment type="caution">
    <text evidence="1">The sequence shown here is derived from an EMBL/GenBank/DDBJ whole genome shotgun (WGS) entry which is preliminary data.</text>
</comment>
<dbReference type="SUPFAM" id="SSF69360">
    <property type="entry name" value="Cell wall binding repeat"/>
    <property type="match status" value="1"/>
</dbReference>
<accession>A0ABQ1MK62</accession>
<gene>
    <name evidence="1" type="ORF">GCM10011386_37220</name>
</gene>
<organism evidence="1 2">
    <name type="scientific">Parapedobacter defluvii</name>
    <dbReference type="NCBI Taxonomy" id="2045106"/>
    <lineage>
        <taxon>Bacteria</taxon>
        <taxon>Pseudomonadati</taxon>
        <taxon>Bacteroidota</taxon>
        <taxon>Sphingobacteriia</taxon>
        <taxon>Sphingobacteriales</taxon>
        <taxon>Sphingobacteriaceae</taxon>
        <taxon>Parapedobacter</taxon>
    </lineage>
</organism>
<keyword evidence="2" id="KW-1185">Reference proteome</keyword>
<evidence type="ECO:0000313" key="2">
    <source>
        <dbReference type="Proteomes" id="UP000597338"/>
    </source>
</evidence>
<proteinExistence type="predicted"/>
<name>A0ABQ1MK62_9SPHI</name>
<evidence type="ECO:0008006" key="3">
    <source>
        <dbReference type="Google" id="ProtNLM"/>
    </source>
</evidence>
<dbReference type="Proteomes" id="UP000597338">
    <property type="component" value="Unassembled WGS sequence"/>
</dbReference>
<dbReference type="Pfam" id="PF14903">
    <property type="entry name" value="WG_beta_rep"/>
    <property type="match status" value="7"/>
</dbReference>
<dbReference type="PANTHER" id="PTHR37841">
    <property type="entry name" value="GLR2918 PROTEIN"/>
    <property type="match status" value="1"/>
</dbReference>
<evidence type="ECO:0000313" key="1">
    <source>
        <dbReference type="EMBL" id="GGC41646.1"/>
    </source>
</evidence>
<dbReference type="InterPro" id="IPR032774">
    <property type="entry name" value="WG_beta_rep"/>
</dbReference>
<reference evidence="2" key="1">
    <citation type="journal article" date="2019" name="Int. J. Syst. Evol. Microbiol.">
        <title>The Global Catalogue of Microorganisms (GCM) 10K type strain sequencing project: providing services to taxonomists for standard genome sequencing and annotation.</title>
        <authorList>
            <consortium name="The Broad Institute Genomics Platform"/>
            <consortium name="The Broad Institute Genome Sequencing Center for Infectious Disease"/>
            <person name="Wu L."/>
            <person name="Ma J."/>
        </authorList>
    </citation>
    <scope>NUCLEOTIDE SEQUENCE [LARGE SCALE GENOMIC DNA]</scope>
    <source>
        <strain evidence="2">CGMCC 1.15342</strain>
    </source>
</reference>
<protein>
    <recommendedName>
        <fullName evidence="3">WG repeat-containing protein</fullName>
    </recommendedName>
</protein>
<dbReference type="EMBL" id="BMIK01000017">
    <property type="protein sequence ID" value="GGC41646.1"/>
    <property type="molecule type" value="Genomic_DNA"/>
</dbReference>
<dbReference type="PANTHER" id="PTHR37841:SF1">
    <property type="entry name" value="DUF3298 DOMAIN-CONTAINING PROTEIN"/>
    <property type="match status" value="1"/>
</dbReference>
<sequence>MPLCIHPVWPQSNPATTGGLIAEALAPFESDFAEIRLDGKRQYLHRSGRVTVDKPEQYGAPICIAVKNGAYGAINRKGDVIADFDYDRIYYEYEDTEKTETQREYLYFLAVVQRAGKYGAVDTLGHVVAQPIYEELQPINGLVIAAQKSGKWGLLSLKDGRMVLPFEYDGLKEHYGLNGCIEVTVGKAIGLRSADGQRELIPPAYQSLRVLPLSTGAIITAKQDTRTRLLGTLGQIITEVDYDDLQAEGERIRVEKDGKRGWLTAQGTVMIPPAYDESSEWRAGRCVVSQGNMKGVINADGKIVLPCQYGEIRLVDPNGSVSADPVFIRTENAGKWGLFDINGQPILPMDYDDIRPAQAGTVGYIWAATDGKYGIFDSNGKELLPFGYPLPTDGYRPSVQGISPASIVALPDGDRIGLYDLEQRQWILPPEYEQIEWQLGAFIKATNRKGANEGYEVPISAYFTSDGTELIAPTEYLFADAVDTDRYVVKTLVQGYWKTELFDRSGKPLYTNKDWEFDAFRFNKLLVPDSVSIGQRRGHFQNGWLKISAEDNLFVDRSGREHRFDSLDYVGDFYNGRAIATKQVNQVDHIGMIDSAGNILLPLVYTDIDKLYDSDLLLVSKAGKAGLVDSNGKVIVEAQYDRIDRTARKDLFEVQRDGKKGIVDDKGRTILPLEYEEIQFHDTFFVVTAQGKKGFLTPDGQVLAPPQYEEVRLNNSYSGYFPALVQRGDHWTYIDPTDTGQSFHIIGKTKLGY</sequence>